<keyword evidence="1 6" id="KW-0696">RNA-directed RNA polymerase</keyword>
<dbReference type="GO" id="GO:0003968">
    <property type="term" value="F:RNA-directed RNA polymerase activity"/>
    <property type="evidence" value="ECO:0007669"/>
    <property type="project" value="UniProtKB-KW"/>
</dbReference>
<evidence type="ECO:0000256" key="2">
    <source>
        <dbReference type="ARBA" id="ARBA00022679"/>
    </source>
</evidence>
<evidence type="ECO:0000256" key="3">
    <source>
        <dbReference type="ARBA" id="ARBA00022695"/>
    </source>
</evidence>
<keyword evidence="2" id="KW-0808">Transferase</keyword>
<dbReference type="GO" id="GO:0006351">
    <property type="term" value="P:DNA-templated transcription"/>
    <property type="evidence" value="ECO:0007669"/>
    <property type="project" value="InterPro"/>
</dbReference>
<proteinExistence type="predicted"/>
<dbReference type="InterPro" id="IPR001205">
    <property type="entry name" value="RNA-dir_pol_C"/>
</dbReference>
<dbReference type="GO" id="GO:0003723">
    <property type="term" value="F:RNA binding"/>
    <property type="evidence" value="ECO:0007669"/>
    <property type="project" value="InterPro"/>
</dbReference>
<evidence type="ECO:0000313" key="6">
    <source>
        <dbReference type="EMBL" id="UYL95500.1"/>
    </source>
</evidence>
<dbReference type="InterPro" id="IPR043502">
    <property type="entry name" value="DNA/RNA_pol_sf"/>
</dbReference>
<evidence type="ECO:0000256" key="4">
    <source>
        <dbReference type="ARBA" id="ARBA00022953"/>
    </source>
</evidence>
<dbReference type="Pfam" id="PF00680">
    <property type="entry name" value="RdRP_1"/>
    <property type="match status" value="1"/>
</dbReference>
<dbReference type="InterPro" id="IPR007094">
    <property type="entry name" value="RNA-dir_pol_PSvirus"/>
</dbReference>
<keyword evidence="3" id="KW-0548">Nucleotidyltransferase</keyword>
<keyword evidence="4" id="KW-0693">Viral RNA replication</keyword>
<dbReference type="EMBL" id="ON746476">
    <property type="protein sequence ID" value="UYL95500.1"/>
    <property type="molecule type" value="Genomic_RNA"/>
</dbReference>
<dbReference type="GO" id="GO:0039694">
    <property type="term" value="P:viral RNA genome replication"/>
    <property type="evidence" value="ECO:0007669"/>
    <property type="project" value="InterPro"/>
</dbReference>
<sequence>MTKIDSDVVDSEAVSPWDKPFRHMTELGRYPIQRGIMRNTQTKDPFVKQALKSFDQDFYVKLKGWTRVPGDDFKLRAVLDKYDVAERIPEFWLSDKKMQRCYEQAVNECMRDFKLEEKVTPKFPTAVDLVMDSNSGFPHFERKSNIEETIRKEGRTWLHHAKTKDYTRVPMLPASLGTRGALSPEDDPKTRLVWMYPAAVTVAEGCYAQPLIAKMYTEKAHLFLTGTESRYRTTKFLSLISEDKEEYGVGLDFSSFDTFPVQFLIDDAFKILGQNISHGSYWDKTNGVMTAGIDDLRNFDRVKARSEHAFQVITDYFKHTPILLPNGRVVRKHIGVPSGSHFTNLIDSVVNRILQKTFALYTDRSIRDLVTNGDDSAFHVTSTHAKNLLADAEVFFRKWRMTCKPEKCVVAGTPADMHISGTRWKNLCPTRSTDEWFQMLLYPTTFVKDVNLSFQRLLGIGLAGGFHDASYSAFFEYFQTGYDCNHGPNLLSWKRLRWLEPVFGLNDLPRIYKKSSATTKMRTILWAA</sequence>
<evidence type="ECO:0000256" key="1">
    <source>
        <dbReference type="ARBA" id="ARBA00022484"/>
    </source>
</evidence>
<reference evidence="6" key="1">
    <citation type="submission" date="2022-05" db="EMBL/GenBank/DDBJ databases">
        <authorList>
            <person name="Cao W."/>
            <person name="Jia N."/>
            <person name="Lam T.T.-Y."/>
            <person name="Ni X."/>
            <person name="Liu J."/>
        </authorList>
    </citation>
    <scope>NUCLEOTIDE SEQUENCE</scope>
    <source>
        <strain evidence="6">TIGMIC 1</strain>
    </source>
</reference>
<dbReference type="SUPFAM" id="SSF56672">
    <property type="entry name" value="DNA/RNA polymerases"/>
    <property type="match status" value="1"/>
</dbReference>
<protein>
    <submittedName>
        <fullName evidence="6">RNA-dependent RNA polymerase</fullName>
    </submittedName>
</protein>
<feature type="domain" description="RdRp catalytic" evidence="5">
    <location>
        <begin position="246"/>
        <end position="388"/>
    </location>
</feature>
<accession>A0A9E7V275</accession>
<evidence type="ECO:0000259" key="5">
    <source>
        <dbReference type="PROSITE" id="PS50507"/>
    </source>
</evidence>
<name>A0A9E7V275_9VIRU</name>
<dbReference type="PROSITE" id="PS50507">
    <property type="entry name" value="RDRP_SSRNA_POS"/>
    <property type="match status" value="1"/>
</dbReference>
<organism evidence="6">
    <name type="scientific">Bangxi Parti tick virus 1</name>
    <dbReference type="NCBI Taxonomy" id="2972278"/>
    <lineage>
        <taxon>Viruses</taxon>
        <taxon>Riboviria</taxon>
        <taxon>Orthornavirae</taxon>
        <taxon>Pisuviricota</taxon>
        <taxon>Duplopiviricetes</taxon>
        <taxon>Durnavirales</taxon>
        <taxon>Partitiviridae</taxon>
    </lineage>
</organism>